<accession>A0A9P7Z611</accession>
<gene>
    <name evidence="8" type="ORF">BJ878DRAFT_458090</name>
</gene>
<organism evidence="8 9">
    <name type="scientific">Calycina marina</name>
    <dbReference type="NCBI Taxonomy" id="1763456"/>
    <lineage>
        <taxon>Eukaryota</taxon>
        <taxon>Fungi</taxon>
        <taxon>Dikarya</taxon>
        <taxon>Ascomycota</taxon>
        <taxon>Pezizomycotina</taxon>
        <taxon>Leotiomycetes</taxon>
        <taxon>Helotiales</taxon>
        <taxon>Pezizellaceae</taxon>
        <taxon>Calycina</taxon>
    </lineage>
</organism>
<evidence type="ECO:0000256" key="5">
    <source>
        <dbReference type="ARBA" id="ARBA00023242"/>
    </source>
</evidence>
<keyword evidence="9" id="KW-1185">Reference proteome</keyword>
<dbReference type="GO" id="GO:0035312">
    <property type="term" value="F:5'-3' DNA exonuclease activity"/>
    <property type="evidence" value="ECO:0007669"/>
    <property type="project" value="TreeGrafter"/>
</dbReference>
<protein>
    <submittedName>
        <fullName evidence="8">DNA repair metallo-beta-lactamase-domain-containing protein</fullName>
    </submittedName>
</protein>
<dbReference type="GO" id="GO:0006303">
    <property type="term" value="P:double-strand break repair via nonhomologous end joining"/>
    <property type="evidence" value="ECO:0007669"/>
    <property type="project" value="TreeGrafter"/>
</dbReference>
<evidence type="ECO:0000259" key="7">
    <source>
        <dbReference type="Pfam" id="PF07522"/>
    </source>
</evidence>
<dbReference type="PANTHER" id="PTHR23240">
    <property type="entry name" value="DNA CROSS-LINK REPAIR PROTEIN PSO2/SNM1-RELATED"/>
    <property type="match status" value="1"/>
</dbReference>
<dbReference type="Pfam" id="PF07522">
    <property type="entry name" value="DRMBL"/>
    <property type="match status" value="1"/>
</dbReference>
<dbReference type="CDD" id="cd16273">
    <property type="entry name" value="SNM1A-1C-like_MBL-fold"/>
    <property type="match status" value="1"/>
</dbReference>
<feature type="compositionally biased region" description="Polar residues" evidence="6">
    <location>
        <begin position="35"/>
        <end position="67"/>
    </location>
</feature>
<dbReference type="Gene3D" id="3.60.15.10">
    <property type="entry name" value="Ribonuclease Z/Hydroxyacylglutathione hydrolase-like"/>
    <property type="match status" value="1"/>
</dbReference>
<dbReference type="OrthoDB" id="262529at2759"/>
<dbReference type="SUPFAM" id="SSF56281">
    <property type="entry name" value="Metallo-hydrolase/oxidoreductase"/>
    <property type="match status" value="1"/>
</dbReference>
<dbReference type="GO" id="GO:0036297">
    <property type="term" value="P:interstrand cross-link repair"/>
    <property type="evidence" value="ECO:0007669"/>
    <property type="project" value="TreeGrafter"/>
</dbReference>
<keyword evidence="3" id="KW-0227">DNA damage</keyword>
<dbReference type="Gene3D" id="3.40.50.12650">
    <property type="match status" value="1"/>
</dbReference>
<sequence length="967" mass="107205">MFRNPRENASPSIENPLKSSTGRPPTPPSSRSTTHQSLAAMTAIQGSTKPLTPRPNSKTNVPSTARQSVKKTPAIKNTNKPNASILKFFKKVDSPLKDDSIFFSQKTSENIQARPRQISPDVSDFGIDIEDLYEADENIDLKRYNELGGSVKRRRTSEGSTPGALGSDMEAAVTAKKNDMGKIAVSSSQYTGKIQVSGQVITEPSQKIKRKKSRQKGPFLADSDSDDEIYTPIQNGAPDAQDSRDAEKRERRSRQSVEYEIDTNIYVEDDTRESRSATQAVEPTKLAPRLPKKAPVADAQVLWEALQANNKVKAQEKIDVQPKTVLAEAVPLPSIPTLKQEHTSVDEWEKFDDLADQMDEFADGEEFIERKWMKDQAILDDADEGEHLDSFAGRDPADQAMAATCPICNAGLHGLSEEETTRHVNGCLDGNPMPLPEAAVPLRKSELSEVKCMPSGASRRFQKAAIARPGQANPFEFGNKTTAPPSAFSKLMAGHAEDEAWTTAAAAENASRGKAAYQRTCPFYKIMPGFFIAVDAFRYGAVQGINAYFLSHFHSDHYVGLTSSWCHGPIYCSKVTGNLVKQQLKVDSKWVVCLEFEDKIDVPGTNGVTVTMIPANHCPGSSLYLFEKVLGVGKTPKVQRVLHCGDFRACPAHIAHPKLMPDIVDSINGKSKQQKIDVCYLDTTYLNPRYAFPSQEDVITACAEMCVSLTKERAEEQDAWEVVKRQRAGTGMQKFVQNPSLKAEDSSEAMAIDNHKTRGRLLIVCGTYSIGKERICMGIARALDCKIYAPNRKLKICAALEDTELSSRMTDDPLEAQIHMQMIMELRPETLHEYLTTYKPHFSRIVGFRPSGWNYKPPNSRFTDSPTVSTVLNSLNWRSSYSIVDLVPQRGSTKEASCFGVPYSEHSSFRELSMFVCALRIEKVIPTVNVGNASSRAKMKSWIERWQAERRKNGVIKIGNGEGEVGW</sequence>
<proteinExistence type="inferred from homology"/>
<comment type="subcellular location">
    <subcellularLocation>
        <location evidence="1">Nucleus</location>
    </subcellularLocation>
</comment>
<evidence type="ECO:0000256" key="2">
    <source>
        <dbReference type="ARBA" id="ARBA00010304"/>
    </source>
</evidence>
<feature type="region of interest" description="Disordered" evidence="6">
    <location>
        <begin position="1"/>
        <end position="78"/>
    </location>
</feature>
<comment type="caution">
    <text evidence="8">The sequence shown here is derived from an EMBL/GenBank/DDBJ whole genome shotgun (WGS) entry which is preliminary data.</text>
</comment>
<evidence type="ECO:0000256" key="4">
    <source>
        <dbReference type="ARBA" id="ARBA00023204"/>
    </source>
</evidence>
<evidence type="ECO:0000256" key="3">
    <source>
        <dbReference type="ARBA" id="ARBA00022763"/>
    </source>
</evidence>
<evidence type="ECO:0000256" key="1">
    <source>
        <dbReference type="ARBA" id="ARBA00004123"/>
    </source>
</evidence>
<evidence type="ECO:0000313" key="9">
    <source>
        <dbReference type="Proteomes" id="UP000887226"/>
    </source>
</evidence>
<dbReference type="FunFam" id="3.40.50.12650:FF:000007">
    <property type="entry name" value="DNA cross-link repair 1A protein, variant"/>
    <property type="match status" value="1"/>
</dbReference>
<dbReference type="Proteomes" id="UP000887226">
    <property type="component" value="Unassembled WGS sequence"/>
</dbReference>
<name>A0A9P7Z611_9HELO</name>
<dbReference type="GO" id="GO:0003684">
    <property type="term" value="F:damaged DNA binding"/>
    <property type="evidence" value="ECO:0007669"/>
    <property type="project" value="TreeGrafter"/>
</dbReference>
<dbReference type="AlphaFoldDB" id="A0A9P7Z611"/>
<dbReference type="InterPro" id="IPR036866">
    <property type="entry name" value="RibonucZ/Hydroxyglut_hydro"/>
</dbReference>
<dbReference type="PANTHER" id="PTHR23240:SF6">
    <property type="entry name" value="DNA CROSS-LINK REPAIR 1A PROTEIN"/>
    <property type="match status" value="1"/>
</dbReference>
<keyword evidence="4" id="KW-0234">DNA repair</keyword>
<feature type="compositionally biased region" description="Basic and acidic residues" evidence="6">
    <location>
        <begin position="241"/>
        <end position="257"/>
    </location>
</feature>
<comment type="similarity">
    <text evidence="2">Belongs to the DNA repair metallo-beta-lactamase (DRMBL) family.</text>
</comment>
<feature type="compositionally biased region" description="Low complexity" evidence="6">
    <location>
        <begin position="19"/>
        <end position="34"/>
    </location>
</feature>
<evidence type="ECO:0000256" key="6">
    <source>
        <dbReference type="SAM" id="MobiDB-lite"/>
    </source>
</evidence>
<feature type="domain" description="DNA repair metallo-beta-lactamase" evidence="7">
    <location>
        <begin position="804"/>
        <end position="932"/>
    </location>
</feature>
<feature type="region of interest" description="Disordered" evidence="6">
    <location>
        <begin position="199"/>
        <end position="284"/>
    </location>
</feature>
<dbReference type="InterPro" id="IPR011084">
    <property type="entry name" value="DRMBL"/>
</dbReference>
<keyword evidence="5" id="KW-0539">Nucleus</keyword>
<dbReference type="EMBL" id="MU253841">
    <property type="protein sequence ID" value="KAG9245555.1"/>
    <property type="molecule type" value="Genomic_DNA"/>
</dbReference>
<evidence type="ECO:0000313" key="8">
    <source>
        <dbReference type="EMBL" id="KAG9245555.1"/>
    </source>
</evidence>
<dbReference type="FunFam" id="3.60.15.10:FF:000038">
    <property type="entry name" value="DNA cross-link repair protein pso2/snm1"/>
    <property type="match status" value="1"/>
</dbReference>
<reference evidence="8" key="1">
    <citation type="journal article" date="2021" name="IMA Fungus">
        <title>Genomic characterization of three marine fungi, including Emericellopsis atlantica sp. nov. with signatures of a generalist lifestyle and marine biomass degradation.</title>
        <authorList>
            <person name="Hagestad O.C."/>
            <person name="Hou L."/>
            <person name="Andersen J.H."/>
            <person name="Hansen E.H."/>
            <person name="Altermark B."/>
            <person name="Li C."/>
            <person name="Kuhnert E."/>
            <person name="Cox R.J."/>
            <person name="Crous P.W."/>
            <person name="Spatafora J.W."/>
            <person name="Lail K."/>
            <person name="Amirebrahimi M."/>
            <person name="Lipzen A."/>
            <person name="Pangilinan J."/>
            <person name="Andreopoulos W."/>
            <person name="Hayes R.D."/>
            <person name="Ng V."/>
            <person name="Grigoriev I.V."/>
            <person name="Jackson S.A."/>
            <person name="Sutton T.D.S."/>
            <person name="Dobson A.D.W."/>
            <person name="Rama T."/>
        </authorList>
    </citation>
    <scope>NUCLEOTIDE SEQUENCE</scope>
    <source>
        <strain evidence="8">TRa3180A</strain>
    </source>
</reference>
<dbReference type="GO" id="GO:0005634">
    <property type="term" value="C:nucleus"/>
    <property type="evidence" value="ECO:0007669"/>
    <property type="project" value="UniProtKB-SubCell"/>
</dbReference>